<dbReference type="EMBL" id="BPLR01003997">
    <property type="protein sequence ID" value="GIX91146.1"/>
    <property type="molecule type" value="Genomic_DNA"/>
</dbReference>
<evidence type="ECO:0000256" key="1">
    <source>
        <dbReference type="ARBA" id="ARBA00004123"/>
    </source>
</evidence>
<evidence type="ECO:0000256" key="2">
    <source>
        <dbReference type="ARBA" id="ARBA00023242"/>
    </source>
</evidence>
<keyword evidence="2" id="KW-0539">Nucleus</keyword>
<dbReference type="PANTHER" id="PTHR13213:SF2">
    <property type="entry name" value="MYB-BINDING PROTEIN 1A"/>
    <property type="match status" value="1"/>
</dbReference>
<evidence type="ECO:0000313" key="4">
    <source>
        <dbReference type="Proteomes" id="UP001054945"/>
    </source>
</evidence>
<dbReference type="InterPro" id="IPR007015">
    <property type="entry name" value="DNA_pol_V/MYBBP1A"/>
</dbReference>
<keyword evidence="4" id="KW-1185">Reference proteome</keyword>
<sequence>MQLPASSEKSDKTRSVDESILNLFYKLSSNISKIRVEACSAILRILLKKQNEANEPTKDLQYCIERLIKGLASSRDSARLGFPFF</sequence>
<dbReference type="GO" id="GO:0006355">
    <property type="term" value="P:regulation of DNA-templated transcription"/>
    <property type="evidence" value="ECO:0007669"/>
    <property type="project" value="InterPro"/>
</dbReference>
<protein>
    <submittedName>
        <fullName evidence="3">DNA polymerase V</fullName>
    </submittedName>
</protein>
<dbReference type="AlphaFoldDB" id="A0AAV4P4M1"/>
<comment type="caution">
    <text evidence="3">The sequence shown here is derived from an EMBL/GenBank/DDBJ whole genome shotgun (WGS) entry which is preliminary data.</text>
</comment>
<comment type="subcellular location">
    <subcellularLocation>
        <location evidence="1">Nucleus</location>
    </subcellularLocation>
</comment>
<evidence type="ECO:0000313" key="3">
    <source>
        <dbReference type="EMBL" id="GIX91146.1"/>
    </source>
</evidence>
<dbReference type="PANTHER" id="PTHR13213">
    <property type="entry name" value="MYB-BINDING PROTEIN 1A FAMILY MEMBER"/>
    <property type="match status" value="1"/>
</dbReference>
<dbReference type="Proteomes" id="UP001054945">
    <property type="component" value="Unassembled WGS sequence"/>
</dbReference>
<organism evidence="3 4">
    <name type="scientific">Caerostris extrusa</name>
    <name type="common">Bark spider</name>
    <name type="synonym">Caerostris bankana</name>
    <dbReference type="NCBI Taxonomy" id="172846"/>
    <lineage>
        <taxon>Eukaryota</taxon>
        <taxon>Metazoa</taxon>
        <taxon>Ecdysozoa</taxon>
        <taxon>Arthropoda</taxon>
        <taxon>Chelicerata</taxon>
        <taxon>Arachnida</taxon>
        <taxon>Araneae</taxon>
        <taxon>Araneomorphae</taxon>
        <taxon>Entelegynae</taxon>
        <taxon>Araneoidea</taxon>
        <taxon>Araneidae</taxon>
        <taxon>Caerostris</taxon>
    </lineage>
</organism>
<gene>
    <name evidence="3" type="primary">pol5</name>
    <name evidence="3" type="ORF">CEXT_190121</name>
</gene>
<reference evidence="3 4" key="1">
    <citation type="submission" date="2021-06" db="EMBL/GenBank/DDBJ databases">
        <title>Caerostris extrusa draft genome.</title>
        <authorList>
            <person name="Kono N."/>
            <person name="Arakawa K."/>
        </authorList>
    </citation>
    <scope>NUCLEOTIDE SEQUENCE [LARGE SCALE GENOMIC DNA]</scope>
</reference>
<name>A0AAV4P4M1_CAEEX</name>
<accession>A0AAV4P4M1</accession>
<proteinExistence type="predicted"/>
<dbReference type="GO" id="GO:0005730">
    <property type="term" value="C:nucleolus"/>
    <property type="evidence" value="ECO:0007669"/>
    <property type="project" value="InterPro"/>
</dbReference>
<dbReference type="GO" id="GO:0003677">
    <property type="term" value="F:DNA binding"/>
    <property type="evidence" value="ECO:0007669"/>
    <property type="project" value="InterPro"/>
</dbReference>